<dbReference type="InterPro" id="IPR051471">
    <property type="entry name" value="Bacterial_PTS_sugar_comp"/>
</dbReference>
<keyword evidence="6" id="KW-0598">Phosphotransferase system</keyword>
<evidence type="ECO:0000256" key="5">
    <source>
        <dbReference type="ARBA" id="ARBA00022679"/>
    </source>
</evidence>
<dbReference type="GO" id="GO:0016020">
    <property type="term" value="C:membrane"/>
    <property type="evidence" value="ECO:0007669"/>
    <property type="project" value="InterPro"/>
</dbReference>
<evidence type="ECO:0000256" key="3">
    <source>
        <dbReference type="ARBA" id="ARBA00022490"/>
    </source>
</evidence>
<dbReference type="InterPro" id="IPR004701">
    <property type="entry name" value="PTS_EIIA_man-typ"/>
</dbReference>
<evidence type="ECO:0000256" key="1">
    <source>
        <dbReference type="ARBA" id="ARBA00004496"/>
    </source>
</evidence>
<evidence type="ECO:0000256" key="2">
    <source>
        <dbReference type="ARBA" id="ARBA00022448"/>
    </source>
</evidence>
<evidence type="ECO:0000313" key="10">
    <source>
        <dbReference type="Proteomes" id="UP000313395"/>
    </source>
</evidence>
<keyword evidence="7" id="KW-0418">Kinase</keyword>
<dbReference type="GO" id="GO:0016301">
    <property type="term" value="F:kinase activity"/>
    <property type="evidence" value="ECO:0007669"/>
    <property type="project" value="UniProtKB-KW"/>
</dbReference>
<keyword evidence="4" id="KW-0762">Sugar transport</keyword>
<dbReference type="Proteomes" id="UP000313395">
    <property type="component" value="Unassembled WGS sequence"/>
</dbReference>
<dbReference type="EMBL" id="VENO01000005">
    <property type="protein sequence ID" value="TNV68077.1"/>
    <property type="molecule type" value="Genomic_DNA"/>
</dbReference>
<keyword evidence="2" id="KW-0813">Transport</keyword>
<dbReference type="PANTHER" id="PTHR33799:SF1">
    <property type="entry name" value="PTS SYSTEM MANNOSE-SPECIFIC EIIAB COMPONENT-RELATED"/>
    <property type="match status" value="1"/>
</dbReference>
<dbReference type="SUPFAM" id="SSF53062">
    <property type="entry name" value="PTS system fructose IIA component-like"/>
    <property type="match status" value="1"/>
</dbReference>
<feature type="domain" description="PTS EIIA type-4" evidence="8">
    <location>
        <begin position="1"/>
        <end position="129"/>
    </location>
</feature>
<evidence type="ECO:0000256" key="6">
    <source>
        <dbReference type="ARBA" id="ARBA00022683"/>
    </source>
</evidence>
<sequence length="135" mass="14818">MTNLILISHGDFCMELKRSAEMILGPQENIYTVSLLPNEGEKDFMEKFDAVTDKLGGNYTVFSDLMGGTPCNIASKKIMNGAVFELYAGMNLPMVISFVNAALIGNANSLVKETRQSIVKVNDVLNDGVFDEEDE</sequence>
<comment type="subcellular location">
    <subcellularLocation>
        <location evidence="1">Cytoplasm</location>
    </subcellularLocation>
</comment>
<dbReference type="GO" id="GO:0009401">
    <property type="term" value="P:phosphoenolpyruvate-dependent sugar phosphotransferase system"/>
    <property type="evidence" value="ECO:0007669"/>
    <property type="project" value="UniProtKB-KW"/>
</dbReference>
<dbReference type="AlphaFoldDB" id="A0A5C5E5B2"/>
<keyword evidence="10" id="KW-1185">Reference proteome</keyword>
<keyword evidence="5" id="KW-0808">Transferase</keyword>
<accession>A0A5C5E5B2</accession>
<dbReference type="PANTHER" id="PTHR33799">
    <property type="entry name" value="PTS PERMEASE-RELATED-RELATED"/>
    <property type="match status" value="1"/>
</dbReference>
<dbReference type="GO" id="GO:0005737">
    <property type="term" value="C:cytoplasm"/>
    <property type="evidence" value="ECO:0007669"/>
    <property type="project" value="UniProtKB-SubCell"/>
</dbReference>
<evidence type="ECO:0000256" key="4">
    <source>
        <dbReference type="ARBA" id="ARBA00022597"/>
    </source>
</evidence>
<dbReference type="InterPro" id="IPR036662">
    <property type="entry name" value="PTS_EIIA_man-typ_sf"/>
</dbReference>
<evidence type="ECO:0000256" key="7">
    <source>
        <dbReference type="ARBA" id="ARBA00022777"/>
    </source>
</evidence>
<name>A0A5C5E5B2_9LACT</name>
<protein>
    <submittedName>
        <fullName evidence="9">PTS fructose transporter subunit IIA</fullName>
    </submittedName>
</protein>
<proteinExistence type="predicted"/>
<keyword evidence="3" id="KW-0963">Cytoplasm</keyword>
<dbReference type="RefSeq" id="WP_086629819.1">
    <property type="nucleotide sequence ID" value="NZ_VENO01000005.1"/>
</dbReference>
<dbReference type="Gene3D" id="3.40.50.510">
    <property type="entry name" value="Phosphotransferase system, mannose-type IIA component"/>
    <property type="match status" value="1"/>
</dbReference>
<dbReference type="CDD" id="cd00006">
    <property type="entry name" value="PTS_IIA_man"/>
    <property type="match status" value="1"/>
</dbReference>
<dbReference type="InterPro" id="IPR033887">
    <property type="entry name" value="PTS_IIA_man"/>
</dbReference>
<reference evidence="9 10" key="1">
    <citation type="submission" date="2019-06" db="EMBL/GenBank/DDBJ databases">
        <title>Description Trichococcus psychrophilus sp. nov., isolated from a cold spring, by genomic and phenotypic analyses.</title>
        <authorList>
            <person name="Zakharyuk A."/>
        </authorList>
    </citation>
    <scope>NUCLEOTIDE SEQUENCE [LARGE SCALE GENOMIC DNA]</scope>
    <source>
        <strain evidence="9 10">SKBG</strain>
    </source>
</reference>
<dbReference type="Pfam" id="PF03610">
    <property type="entry name" value="EIIA-man"/>
    <property type="match status" value="1"/>
</dbReference>
<evidence type="ECO:0000313" key="9">
    <source>
        <dbReference type="EMBL" id="TNV68077.1"/>
    </source>
</evidence>
<organism evidence="9 10">
    <name type="scientific">Trichococcus shcherbakoviae subsp. psychrophilus</name>
    <dbReference type="NCBI Taxonomy" id="2585775"/>
    <lineage>
        <taxon>Bacteria</taxon>
        <taxon>Bacillati</taxon>
        <taxon>Bacillota</taxon>
        <taxon>Bacilli</taxon>
        <taxon>Lactobacillales</taxon>
        <taxon>Carnobacteriaceae</taxon>
        <taxon>Trichococcus</taxon>
    </lineage>
</organism>
<gene>
    <name evidence="9" type="ORF">FHK04_12940</name>
</gene>
<evidence type="ECO:0000259" key="8">
    <source>
        <dbReference type="PROSITE" id="PS51096"/>
    </source>
</evidence>
<comment type="caution">
    <text evidence="9">The sequence shown here is derived from an EMBL/GenBank/DDBJ whole genome shotgun (WGS) entry which is preliminary data.</text>
</comment>
<dbReference type="PROSITE" id="PS51096">
    <property type="entry name" value="PTS_EIIA_TYPE_4"/>
    <property type="match status" value="1"/>
</dbReference>